<protein>
    <submittedName>
        <fullName evidence="3">Uncharacterized protein</fullName>
    </submittedName>
</protein>
<feature type="compositionally biased region" description="Polar residues" evidence="2">
    <location>
        <begin position="126"/>
        <end position="141"/>
    </location>
</feature>
<comment type="caution">
    <text evidence="3">The sequence shown here is derived from an EMBL/GenBank/DDBJ whole genome shotgun (WGS) entry which is preliminary data.</text>
</comment>
<dbReference type="EMBL" id="CAJOBC010083186">
    <property type="protein sequence ID" value="CAF4297941.1"/>
    <property type="molecule type" value="Genomic_DNA"/>
</dbReference>
<evidence type="ECO:0000256" key="1">
    <source>
        <dbReference type="SAM" id="Coils"/>
    </source>
</evidence>
<evidence type="ECO:0000313" key="4">
    <source>
        <dbReference type="EMBL" id="CAF4297941.1"/>
    </source>
</evidence>
<dbReference type="PANTHER" id="PTHR12156">
    <property type="entry name" value="PLECKSTRIN HOMOLOGY-LIKE DOMAIN, FAMILY B, MEMBER 3"/>
    <property type="match status" value="1"/>
</dbReference>
<proteinExistence type="predicted"/>
<dbReference type="EMBL" id="CAJNOQ010017762">
    <property type="protein sequence ID" value="CAF1407199.1"/>
    <property type="molecule type" value="Genomic_DNA"/>
</dbReference>
<feature type="coiled-coil region" evidence="1">
    <location>
        <begin position="206"/>
        <end position="266"/>
    </location>
</feature>
<evidence type="ECO:0000256" key="2">
    <source>
        <dbReference type="SAM" id="MobiDB-lite"/>
    </source>
</evidence>
<dbReference type="Proteomes" id="UP000681722">
    <property type="component" value="Unassembled WGS sequence"/>
</dbReference>
<dbReference type="OrthoDB" id="6020705at2759"/>
<dbReference type="PANTHER" id="PTHR12156:SF5">
    <property type="entry name" value="FI18040P1"/>
    <property type="match status" value="1"/>
</dbReference>
<evidence type="ECO:0000313" key="5">
    <source>
        <dbReference type="Proteomes" id="UP000663829"/>
    </source>
</evidence>
<accession>A0A815LA61</accession>
<feature type="compositionally biased region" description="Basic and acidic residues" evidence="2">
    <location>
        <begin position="114"/>
        <end position="125"/>
    </location>
</feature>
<keyword evidence="1" id="KW-0175">Coiled coil</keyword>
<feature type="region of interest" description="Disordered" evidence="2">
    <location>
        <begin position="99"/>
        <end position="141"/>
    </location>
</feature>
<dbReference type="AlphaFoldDB" id="A0A815LA61"/>
<dbReference type="Proteomes" id="UP000663829">
    <property type="component" value="Unassembled WGS sequence"/>
</dbReference>
<keyword evidence="5" id="KW-1185">Reference proteome</keyword>
<evidence type="ECO:0000313" key="3">
    <source>
        <dbReference type="EMBL" id="CAF1407199.1"/>
    </source>
</evidence>
<sequence>MELETRCEAELEEAEENFKNEQEIVQQNSKIRQNNLRDLDHQQHIILQQVTVEKDKLERERQKLKLLFKKKKLHADDIEQKLTKLSDALTTTTTSITDANHHRVNDNNHTLKTNGREDDQEDLRNTKGSSTLGNNNKKSSHYQTLFNGNEDYGTNNKNDIPPSWHTKSLMNGSTNNDSLFNKTHPNDIYNTLSMVNYRNSPSEMRNDEYINKLNELKEMISVAKLEKMTILEQQLRERYTELVQFQEEHTKRLELEKKLADEMKNKDYLVECQVKLREKNRVQERPLTRYLAIRSSDFDLRQHKGCFISFDPSM</sequence>
<gene>
    <name evidence="3" type="ORF">GPM918_LOCUS33411</name>
    <name evidence="4" type="ORF">SRO942_LOCUS34096</name>
</gene>
<organism evidence="3 5">
    <name type="scientific">Didymodactylos carnosus</name>
    <dbReference type="NCBI Taxonomy" id="1234261"/>
    <lineage>
        <taxon>Eukaryota</taxon>
        <taxon>Metazoa</taxon>
        <taxon>Spiralia</taxon>
        <taxon>Gnathifera</taxon>
        <taxon>Rotifera</taxon>
        <taxon>Eurotatoria</taxon>
        <taxon>Bdelloidea</taxon>
        <taxon>Philodinida</taxon>
        <taxon>Philodinidae</taxon>
        <taxon>Didymodactylos</taxon>
    </lineage>
</organism>
<feature type="coiled-coil region" evidence="1">
    <location>
        <begin position="4"/>
        <end position="74"/>
    </location>
</feature>
<name>A0A815LA61_9BILA</name>
<reference evidence="3" key="1">
    <citation type="submission" date="2021-02" db="EMBL/GenBank/DDBJ databases">
        <authorList>
            <person name="Nowell W R."/>
        </authorList>
    </citation>
    <scope>NUCLEOTIDE SEQUENCE</scope>
</reference>
<dbReference type="InterPro" id="IPR052212">
    <property type="entry name" value="PH-like_domain"/>
</dbReference>